<comment type="caution">
    <text evidence="2">The sequence shown here is derived from an EMBL/GenBank/DDBJ whole genome shotgun (WGS) entry which is preliminary data.</text>
</comment>
<gene>
    <name evidence="2" type="ORF">ACFQJ6_06515</name>
</gene>
<feature type="domain" description="HNH" evidence="1">
    <location>
        <begin position="10"/>
        <end position="52"/>
    </location>
</feature>
<organism evidence="2 3">
    <name type="scientific">Halorussus caseinilyticus</name>
    <dbReference type="NCBI Taxonomy" id="3034025"/>
    <lineage>
        <taxon>Archaea</taxon>
        <taxon>Methanobacteriati</taxon>
        <taxon>Methanobacteriota</taxon>
        <taxon>Stenosarchaea group</taxon>
        <taxon>Halobacteria</taxon>
        <taxon>Halobacteriales</taxon>
        <taxon>Haladaptataceae</taxon>
        <taxon>Halorussus</taxon>
    </lineage>
</organism>
<keyword evidence="2" id="KW-0378">Hydrolase</keyword>
<keyword evidence="2" id="KW-0540">Nuclease</keyword>
<dbReference type="AlphaFoldDB" id="A0ABD5WKA9"/>
<keyword evidence="3" id="KW-1185">Reference proteome</keyword>
<dbReference type="EMBL" id="JBHSZH010000005">
    <property type="protein sequence ID" value="MFC7079840.1"/>
    <property type="molecule type" value="Genomic_DNA"/>
</dbReference>
<accession>A0ABD5WKA9</accession>
<dbReference type="InterPro" id="IPR002711">
    <property type="entry name" value="HNH"/>
</dbReference>
<dbReference type="Pfam" id="PF01844">
    <property type="entry name" value="HNH"/>
    <property type="match status" value="1"/>
</dbReference>
<evidence type="ECO:0000313" key="3">
    <source>
        <dbReference type="Proteomes" id="UP001596407"/>
    </source>
</evidence>
<evidence type="ECO:0000313" key="2">
    <source>
        <dbReference type="EMBL" id="MFC7079840.1"/>
    </source>
</evidence>
<keyword evidence="2" id="KW-0255">Endonuclease</keyword>
<sequence>MPARGHVGSEYRLEVHHIVPVRLFRQSENCSTKDAHRGENLVLLRKRCHGRAEHGKITLDAPIELLFEAEREGGRDRHAKPHHADRTI</sequence>
<dbReference type="RefSeq" id="WP_382209269.1">
    <property type="nucleotide sequence ID" value="NZ_CP119809.1"/>
</dbReference>
<proteinExistence type="predicted"/>
<evidence type="ECO:0000259" key="1">
    <source>
        <dbReference type="Pfam" id="PF01844"/>
    </source>
</evidence>
<dbReference type="GeneID" id="99178439"/>
<reference evidence="2 3" key="1">
    <citation type="journal article" date="2019" name="Int. J. Syst. Evol. Microbiol.">
        <title>The Global Catalogue of Microorganisms (GCM) 10K type strain sequencing project: providing services to taxonomists for standard genome sequencing and annotation.</title>
        <authorList>
            <consortium name="The Broad Institute Genomics Platform"/>
            <consortium name="The Broad Institute Genome Sequencing Center for Infectious Disease"/>
            <person name="Wu L."/>
            <person name="Ma J."/>
        </authorList>
    </citation>
    <scope>NUCLEOTIDE SEQUENCE [LARGE SCALE GENOMIC DNA]</scope>
    <source>
        <strain evidence="2 3">DT72</strain>
    </source>
</reference>
<protein>
    <submittedName>
        <fullName evidence="2">HNH endonuclease</fullName>
    </submittedName>
</protein>
<dbReference type="Proteomes" id="UP001596407">
    <property type="component" value="Unassembled WGS sequence"/>
</dbReference>
<name>A0ABD5WKA9_9EURY</name>
<dbReference type="GO" id="GO:0004519">
    <property type="term" value="F:endonuclease activity"/>
    <property type="evidence" value="ECO:0007669"/>
    <property type="project" value="UniProtKB-KW"/>
</dbReference>